<proteinExistence type="predicted"/>
<sequence>MSTVDNLKRFNDRLISILLERTYKGTSFGWQNYCPQIEYCSCCCTCSIKRPKYTHLSDILPETLIWDFSAMNRLPDLSDVGVSILDWMKFPHHDSTHTLNGQPKHMGGILETFENMIATVACTSIAFASSVTRSGAFRCGGGWIRRRRRRKPRRRSFKHVHYSR</sequence>
<organism evidence="1 2">
    <name type="scientific">Lentithecium fluviatile CBS 122367</name>
    <dbReference type="NCBI Taxonomy" id="1168545"/>
    <lineage>
        <taxon>Eukaryota</taxon>
        <taxon>Fungi</taxon>
        <taxon>Dikarya</taxon>
        <taxon>Ascomycota</taxon>
        <taxon>Pezizomycotina</taxon>
        <taxon>Dothideomycetes</taxon>
        <taxon>Pleosporomycetidae</taxon>
        <taxon>Pleosporales</taxon>
        <taxon>Massarineae</taxon>
        <taxon>Lentitheciaceae</taxon>
        <taxon>Lentithecium</taxon>
    </lineage>
</organism>
<keyword evidence="2" id="KW-1185">Reference proteome</keyword>
<dbReference type="AlphaFoldDB" id="A0A6G1J4H3"/>
<evidence type="ECO:0000313" key="2">
    <source>
        <dbReference type="Proteomes" id="UP000799291"/>
    </source>
</evidence>
<protein>
    <submittedName>
        <fullName evidence="1">Uncharacterized protein</fullName>
    </submittedName>
</protein>
<gene>
    <name evidence="1" type="ORF">K458DRAFT_417488</name>
</gene>
<evidence type="ECO:0000313" key="1">
    <source>
        <dbReference type="EMBL" id="KAF2685434.1"/>
    </source>
</evidence>
<dbReference type="Proteomes" id="UP000799291">
    <property type="component" value="Unassembled WGS sequence"/>
</dbReference>
<reference evidence="1" key="1">
    <citation type="journal article" date="2020" name="Stud. Mycol.">
        <title>101 Dothideomycetes genomes: a test case for predicting lifestyles and emergence of pathogens.</title>
        <authorList>
            <person name="Haridas S."/>
            <person name="Albert R."/>
            <person name="Binder M."/>
            <person name="Bloem J."/>
            <person name="Labutti K."/>
            <person name="Salamov A."/>
            <person name="Andreopoulos B."/>
            <person name="Baker S."/>
            <person name="Barry K."/>
            <person name="Bills G."/>
            <person name="Bluhm B."/>
            <person name="Cannon C."/>
            <person name="Castanera R."/>
            <person name="Culley D."/>
            <person name="Daum C."/>
            <person name="Ezra D."/>
            <person name="Gonzalez J."/>
            <person name="Henrissat B."/>
            <person name="Kuo A."/>
            <person name="Liang C."/>
            <person name="Lipzen A."/>
            <person name="Lutzoni F."/>
            <person name="Magnuson J."/>
            <person name="Mondo S."/>
            <person name="Nolan M."/>
            <person name="Ohm R."/>
            <person name="Pangilinan J."/>
            <person name="Park H.-J."/>
            <person name="Ramirez L."/>
            <person name="Alfaro M."/>
            <person name="Sun H."/>
            <person name="Tritt A."/>
            <person name="Yoshinaga Y."/>
            <person name="Zwiers L.-H."/>
            <person name="Turgeon B."/>
            <person name="Goodwin S."/>
            <person name="Spatafora J."/>
            <person name="Crous P."/>
            <person name="Grigoriev I."/>
        </authorList>
    </citation>
    <scope>NUCLEOTIDE SEQUENCE</scope>
    <source>
        <strain evidence="1">CBS 122367</strain>
    </source>
</reference>
<accession>A0A6G1J4H3</accession>
<dbReference type="EMBL" id="MU005579">
    <property type="protein sequence ID" value="KAF2685434.1"/>
    <property type="molecule type" value="Genomic_DNA"/>
</dbReference>
<name>A0A6G1J4H3_9PLEO</name>